<name>A0ACC2CC04_DIPCM</name>
<proteinExistence type="predicted"/>
<evidence type="ECO:0000313" key="1">
    <source>
        <dbReference type="EMBL" id="KAJ7539551.1"/>
    </source>
</evidence>
<gene>
    <name evidence="1" type="ORF">O6H91_11G099700</name>
</gene>
<keyword evidence="2" id="KW-1185">Reference proteome</keyword>
<reference evidence="2" key="1">
    <citation type="journal article" date="2024" name="Proc. Natl. Acad. Sci. U.S.A.">
        <title>Extraordinary preservation of gene collinearity over three hundred million years revealed in homosporous lycophytes.</title>
        <authorList>
            <person name="Li C."/>
            <person name="Wickell D."/>
            <person name="Kuo L.Y."/>
            <person name="Chen X."/>
            <person name="Nie B."/>
            <person name="Liao X."/>
            <person name="Peng D."/>
            <person name="Ji J."/>
            <person name="Jenkins J."/>
            <person name="Williams M."/>
            <person name="Shu S."/>
            <person name="Plott C."/>
            <person name="Barry K."/>
            <person name="Rajasekar S."/>
            <person name="Grimwood J."/>
            <person name="Han X."/>
            <person name="Sun S."/>
            <person name="Hou Z."/>
            <person name="He W."/>
            <person name="Dai G."/>
            <person name="Sun C."/>
            <person name="Schmutz J."/>
            <person name="Leebens-Mack J.H."/>
            <person name="Li F.W."/>
            <person name="Wang L."/>
        </authorList>
    </citation>
    <scope>NUCLEOTIDE SEQUENCE [LARGE SCALE GENOMIC DNA]</scope>
    <source>
        <strain evidence="2">cv. PW_Plant_1</strain>
    </source>
</reference>
<sequence>MMLLQEERSSTGWPFGLQPVNTRLRLETFRWEDPSVFITSSPSYSSSSGLETESTASFFGEKSVTLGRLIGFTYVHSLSSALRQSRNSYSTRVWLPHYKKKKKSRSWVKWFSNLMPCQIPKGNQSCCIDGRDNLPSLGQMLNLEELQGSSADNRCLVNLMYEDSVVSDVNGSALHESSTSLDSLGATSSEEQGVHEEGFQTKAGTAPLVEEKPISETDDKSHAKSGGCIICFRTSILE</sequence>
<accession>A0ACC2CC04</accession>
<organism evidence="1 2">
    <name type="scientific">Diphasiastrum complanatum</name>
    <name type="common">Issler's clubmoss</name>
    <name type="synonym">Lycopodium complanatum</name>
    <dbReference type="NCBI Taxonomy" id="34168"/>
    <lineage>
        <taxon>Eukaryota</taxon>
        <taxon>Viridiplantae</taxon>
        <taxon>Streptophyta</taxon>
        <taxon>Embryophyta</taxon>
        <taxon>Tracheophyta</taxon>
        <taxon>Lycopodiopsida</taxon>
        <taxon>Lycopodiales</taxon>
        <taxon>Lycopodiaceae</taxon>
        <taxon>Lycopodioideae</taxon>
        <taxon>Diphasiastrum</taxon>
    </lineage>
</organism>
<protein>
    <submittedName>
        <fullName evidence="1">Uncharacterized protein</fullName>
    </submittedName>
</protein>
<dbReference type="Proteomes" id="UP001162992">
    <property type="component" value="Chromosome 11"/>
</dbReference>
<evidence type="ECO:0000313" key="2">
    <source>
        <dbReference type="Proteomes" id="UP001162992"/>
    </source>
</evidence>
<comment type="caution">
    <text evidence="1">The sequence shown here is derived from an EMBL/GenBank/DDBJ whole genome shotgun (WGS) entry which is preliminary data.</text>
</comment>
<dbReference type="EMBL" id="CM055102">
    <property type="protein sequence ID" value="KAJ7539551.1"/>
    <property type="molecule type" value="Genomic_DNA"/>
</dbReference>